<dbReference type="AlphaFoldDB" id="A0AAD8ZXU1"/>
<comment type="caution">
    <text evidence="3">The sequence shown here is derived from an EMBL/GenBank/DDBJ whole genome shotgun (WGS) entry which is preliminary data.</text>
</comment>
<dbReference type="EMBL" id="JAQOWY010001067">
    <property type="protein sequence ID" value="KAK1837671.1"/>
    <property type="molecule type" value="Genomic_DNA"/>
</dbReference>
<sequence length="76" mass="8208">MKLVVLLSVFVAMVAAIPPHTDRPREAKTPEEQTGDFMAGPGSKIGCCNIEVVIGTGSNDVFLRRPPRRINLSSKS</sequence>
<organism evidence="3 4">
    <name type="scientific">Colletotrichum chrysophilum</name>
    <dbReference type="NCBI Taxonomy" id="1836956"/>
    <lineage>
        <taxon>Eukaryota</taxon>
        <taxon>Fungi</taxon>
        <taxon>Dikarya</taxon>
        <taxon>Ascomycota</taxon>
        <taxon>Pezizomycotina</taxon>
        <taxon>Sordariomycetes</taxon>
        <taxon>Hypocreomycetidae</taxon>
        <taxon>Glomerellales</taxon>
        <taxon>Glomerellaceae</taxon>
        <taxon>Colletotrichum</taxon>
        <taxon>Colletotrichum gloeosporioides species complex</taxon>
    </lineage>
</organism>
<feature type="region of interest" description="Disordered" evidence="1">
    <location>
        <begin position="20"/>
        <end position="40"/>
    </location>
</feature>
<proteinExistence type="predicted"/>
<keyword evidence="2" id="KW-0732">Signal</keyword>
<accession>A0AAD8ZXU1</accession>
<evidence type="ECO:0000313" key="3">
    <source>
        <dbReference type="EMBL" id="KAK1837671.1"/>
    </source>
</evidence>
<reference evidence="3" key="1">
    <citation type="submission" date="2023-01" db="EMBL/GenBank/DDBJ databases">
        <title>Colletotrichum chrysophilum M932 genome sequence.</title>
        <authorList>
            <person name="Baroncelli R."/>
        </authorList>
    </citation>
    <scope>NUCLEOTIDE SEQUENCE</scope>
    <source>
        <strain evidence="3">M932</strain>
    </source>
</reference>
<evidence type="ECO:0000256" key="2">
    <source>
        <dbReference type="SAM" id="SignalP"/>
    </source>
</evidence>
<evidence type="ECO:0000313" key="4">
    <source>
        <dbReference type="Proteomes" id="UP001243330"/>
    </source>
</evidence>
<feature type="compositionally biased region" description="Basic and acidic residues" evidence="1">
    <location>
        <begin position="20"/>
        <end position="31"/>
    </location>
</feature>
<evidence type="ECO:0000256" key="1">
    <source>
        <dbReference type="SAM" id="MobiDB-lite"/>
    </source>
</evidence>
<feature type="signal peptide" evidence="2">
    <location>
        <begin position="1"/>
        <end position="16"/>
    </location>
</feature>
<gene>
    <name evidence="3" type="ORF">CCHR01_19706</name>
</gene>
<protein>
    <submittedName>
        <fullName evidence="3">Uncharacterized protein</fullName>
    </submittedName>
</protein>
<keyword evidence="4" id="KW-1185">Reference proteome</keyword>
<dbReference type="Proteomes" id="UP001243330">
    <property type="component" value="Unassembled WGS sequence"/>
</dbReference>
<feature type="chain" id="PRO_5041926370" evidence="2">
    <location>
        <begin position="17"/>
        <end position="76"/>
    </location>
</feature>
<name>A0AAD8ZXU1_9PEZI</name>